<dbReference type="GO" id="GO:0016491">
    <property type="term" value="F:oxidoreductase activity"/>
    <property type="evidence" value="ECO:0007669"/>
    <property type="project" value="TreeGrafter"/>
</dbReference>
<dbReference type="AlphaFoldDB" id="A0A0G3EAL0"/>
<dbReference type="Pfam" id="PF13646">
    <property type="entry name" value="HEAT_2"/>
    <property type="match status" value="4"/>
</dbReference>
<keyword evidence="1" id="KW-0732">Signal</keyword>
<dbReference type="InterPro" id="IPR011989">
    <property type="entry name" value="ARM-like"/>
</dbReference>
<dbReference type="SUPFAM" id="SSF48371">
    <property type="entry name" value="ARM repeat"/>
    <property type="match status" value="1"/>
</dbReference>
<feature type="signal peptide" evidence="1">
    <location>
        <begin position="1"/>
        <end position="21"/>
    </location>
</feature>
<dbReference type="InterPro" id="IPR016024">
    <property type="entry name" value="ARM-type_fold"/>
</dbReference>
<keyword evidence="3" id="KW-1185">Reference proteome</keyword>
<dbReference type="EMBL" id="CP010904">
    <property type="protein sequence ID" value="AKJ63501.1"/>
    <property type="molecule type" value="Genomic_DNA"/>
</dbReference>
<proteinExistence type="predicted"/>
<reference evidence="2 3" key="2">
    <citation type="journal article" date="2016" name="ISME J.">
        <title>Characterization of the first cultured representative of Verrucomicrobia subdivision 5 indicates the proposal of a novel phylum.</title>
        <authorList>
            <person name="Spring S."/>
            <person name="Bunk B."/>
            <person name="Sproer C."/>
            <person name="Schumann P."/>
            <person name="Rohde M."/>
            <person name="Tindall B.J."/>
            <person name="Klenk H.P."/>
        </authorList>
    </citation>
    <scope>NUCLEOTIDE SEQUENCE [LARGE SCALE GENOMIC DNA]</scope>
    <source>
        <strain evidence="2 3">L21-Fru-AB</strain>
    </source>
</reference>
<reference evidence="3" key="1">
    <citation type="submission" date="2015-02" db="EMBL/GenBank/DDBJ databases">
        <title>Description and complete genome sequence of the first cultured representative of the subdivision 5 of the Verrucomicrobia phylum.</title>
        <authorList>
            <person name="Spring S."/>
            <person name="Bunk B."/>
            <person name="Sproer C."/>
            <person name="Klenk H.-P."/>
        </authorList>
    </citation>
    <scope>NUCLEOTIDE SEQUENCE [LARGE SCALE GENOMIC DNA]</scope>
    <source>
        <strain evidence="3">L21-Fru-AB</strain>
    </source>
</reference>
<dbReference type="InterPro" id="IPR004155">
    <property type="entry name" value="PBS_lyase_HEAT"/>
</dbReference>
<dbReference type="InterPro" id="IPR029475">
    <property type="entry name" value="DUF6807"/>
</dbReference>
<dbReference type="PANTHER" id="PTHR12697:SF38">
    <property type="entry name" value="PBS LYASE HEAT DOMAIN PROTEIN REPEAT-CONTAINING PROTEIN"/>
    <property type="match status" value="1"/>
</dbReference>
<protein>
    <submittedName>
        <fullName evidence="2">Uncharacterized protein</fullName>
    </submittedName>
</protein>
<feature type="chain" id="PRO_5005184149" evidence="1">
    <location>
        <begin position="22"/>
        <end position="1038"/>
    </location>
</feature>
<dbReference type="KEGG" id="vbl:L21SP4_00217"/>
<sequence precursor="true">MSKKIFFIWMAILAAAIPAQSDPLPVTARMESEAVVVDVDGERFTEYRFVNRFNKKPYLWPLAGPLSGKSVTTESSEPYPHHNSAWFGCDHINGYDFWHHQNQPESRQISRGPEIRKSAGDRVVIEDICDWQPHEGDPVMRDYRRITVSAPDAETRFLDFAVVWVALEDVRIRKTNHSLFALRIHPELSVQQGGTLVNAAGDAGQAQTLKKNSPWMDYHGAREGGIEGAAILTHPENRWHPSPWLTRDYGFFSPTPMLWLEGGEMTLEKGEAVKLAYRVVVHAGDEKEAEIDRLWGEFARSRPLFSSAWMKTALEDLAAEVVAYEMGDSRDPLLEVRGMVDRGSADPDRRALLESYLLDWLGRPETTVAATQFIGRQLGRIGGAESVPALHRILSDDDAVRARAAGRALTLHPSPEAGRAMIDALERVAPPVRRMLIAALADRAEPRAVSALEGYISGSDPETAAAAASALARIDPRAAVRVLGPHWKRHGDDHPAFREALLQALNEVSAAHGEERKYADAAAALFAGSDRPHARIAALNALLRLDPGRGESLLVDALTGEDPDLRRQAVRLLRSPANDTMIASAVKALPDLRPGEQAAALTVLADRHAEAALPAARALLASDDPAVREAAARVAGRAGGTDDIDPLLAMLPSDAAETALARIPGAAVTSRLLDVARSSEPAGRARLIDVLAGRADPSALPAMIGWLASEDRDVRRAAADAVAALGDKDTLQEVLRILMRGQGGDVAADAAARLAKRLMPEGRASDPLLAAWRRADPSARPALIRVLGMLREDASLSALEGALDSDHEAVRDAAVRVLANWRSRAALPVLLKAARQADGLKHNVLALRGYAQILTGLRGELPPAEIEELYAQGYEAARRDEERALLSYENVAPEISDLETKSPAEYKVSRGGLWQGVPLAVDREYIFKSVPPELAGATYILTAMGDKRRTGEAFLKFRVKRPVTVYVGFDRRCTDLPDWLEGWSRPEMSEPLDAGGLPIALYAKRFDPGAVVLGGPAAPGVEAMYTVVLKYADENGAE</sequence>
<organism evidence="2 3">
    <name type="scientific">Kiritimatiella glycovorans</name>
    <dbReference type="NCBI Taxonomy" id="1307763"/>
    <lineage>
        <taxon>Bacteria</taxon>
        <taxon>Pseudomonadati</taxon>
        <taxon>Kiritimatiellota</taxon>
        <taxon>Kiritimatiellia</taxon>
        <taxon>Kiritimatiellales</taxon>
        <taxon>Kiritimatiellaceae</taxon>
        <taxon>Kiritimatiella</taxon>
    </lineage>
</organism>
<name>A0A0G3EAL0_9BACT</name>
<dbReference type="Pfam" id="PF14100">
    <property type="entry name" value="DUF6807"/>
    <property type="match status" value="1"/>
</dbReference>
<evidence type="ECO:0000256" key="1">
    <source>
        <dbReference type="SAM" id="SignalP"/>
    </source>
</evidence>
<dbReference type="OrthoDB" id="2540540at2"/>
<accession>A0A0G3EAL0</accession>
<evidence type="ECO:0000313" key="2">
    <source>
        <dbReference type="EMBL" id="AKJ63501.1"/>
    </source>
</evidence>
<dbReference type="PANTHER" id="PTHR12697">
    <property type="entry name" value="PBS LYASE HEAT-LIKE PROTEIN"/>
    <property type="match status" value="1"/>
</dbReference>
<dbReference type="SMART" id="SM00567">
    <property type="entry name" value="EZ_HEAT"/>
    <property type="match status" value="8"/>
</dbReference>
<dbReference type="STRING" id="1307763.L21SP4_00217"/>
<evidence type="ECO:0000313" key="3">
    <source>
        <dbReference type="Proteomes" id="UP000035268"/>
    </source>
</evidence>
<dbReference type="Proteomes" id="UP000035268">
    <property type="component" value="Chromosome"/>
</dbReference>
<dbReference type="RefSeq" id="WP_052880927.1">
    <property type="nucleotide sequence ID" value="NZ_CP010904.1"/>
</dbReference>
<dbReference type="PATRIC" id="fig|1609981.3.peg.230"/>
<dbReference type="Gene3D" id="1.25.10.10">
    <property type="entry name" value="Leucine-rich Repeat Variant"/>
    <property type="match status" value="4"/>
</dbReference>
<gene>
    <name evidence="2" type="ORF">L21SP4_00217</name>
</gene>